<name>A0A9X1ZIJ0_9GAMM</name>
<dbReference type="RefSeq" id="WP_248995675.1">
    <property type="nucleotide sequence ID" value="NZ_JAKIKP010000006.1"/>
</dbReference>
<dbReference type="AlphaFoldDB" id="A0A9X1ZIJ0"/>
<dbReference type="Proteomes" id="UP001139333">
    <property type="component" value="Unassembled WGS sequence"/>
</dbReference>
<comment type="caution">
    <text evidence="1">The sequence shown here is derived from an EMBL/GenBank/DDBJ whole genome shotgun (WGS) entry which is preliminary data.</text>
</comment>
<gene>
    <name evidence="1" type="ORF">L2672_09815</name>
</gene>
<proteinExistence type="predicted"/>
<evidence type="ECO:0000313" key="1">
    <source>
        <dbReference type="EMBL" id="MCL1142989.1"/>
    </source>
</evidence>
<evidence type="ECO:0000313" key="2">
    <source>
        <dbReference type="Proteomes" id="UP001139333"/>
    </source>
</evidence>
<keyword evidence="2" id="KW-1185">Reference proteome</keyword>
<organism evidence="1 2">
    <name type="scientific">Shewanella gaetbuli</name>
    <dbReference type="NCBI Taxonomy" id="220752"/>
    <lineage>
        <taxon>Bacteria</taxon>
        <taxon>Pseudomonadati</taxon>
        <taxon>Pseudomonadota</taxon>
        <taxon>Gammaproteobacteria</taxon>
        <taxon>Alteromonadales</taxon>
        <taxon>Shewanellaceae</taxon>
        <taxon>Shewanella</taxon>
    </lineage>
</organism>
<accession>A0A9X1ZIJ0</accession>
<reference evidence="1" key="1">
    <citation type="submission" date="2022-01" db="EMBL/GenBank/DDBJ databases">
        <title>Whole genome-based taxonomy of the Shewanellaceae.</title>
        <authorList>
            <person name="Martin-Rodriguez A.J."/>
        </authorList>
    </citation>
    <scope>NUCLEOTIDE SEQUENCE</scope>
    <source>
        <strain evidence="1">DSM 16422</strain>
    </source>
</reference>
<protein>
    <submittedName>
        <fullName evidence="1">Uncharacterized protein</fullName>
    </submittedName>
</protein>
<sequence>MAIPLTNFSSADVIKEARGSIQPFNSNDADVRNLAGYPSGMYNSGDWAGVSSTTHTLIPYYFDPIGQYPYKGVGYFRQNGGQLSPPTLGGMVVDACYLNADYYNRPSGFFVDVYGGYLPIGYKAYLEVQFQEFSTSWDVYVSHAIRVSNQKYFHFSEQLNGVQRINDLGSWLMGRQGKATGIKLYYVVASPSDP</sequence>
<dbReference type="EMBL" id="JAKIKP010000006">
    <property type="protein sequence ID" value="MCL1142989.1"/>
    <property type="molecule type" value="Genomic_DNA"/>
</dbReference>